<proteinExistence type="predicted"/>
<dbReference type="InterPro" id="IPR011739">
    <property type="entry name" value="GTA_rcc01693"/>
</dbReference>
<organism evidence="1 2">
    <name type="scientific">Rhodovulum sulfidophilum</name>
    <name type="common">Rhodobacter sulfidophilus</name>
    <dbReference type="NCBI Taxonomy" id="35806"/>
    <lineage>
        <taxon>Bacteria</taxon>
        <taxon>Pseudomonadati</taxon>
        <taxon>Pseudomonadota</taxon>
        <taxon>Alphaproteobacteria</taxon>
        <taxon>Rhodobacterales</taxon>
        <taxon>Paracoccaceae</taxon>
        <taxon>Rhodovulum</taxon>
    </lineage>
</organism>
<dbReference type="EMBL" id="QFPW01000002">
    <property type="protein sequence ID" value="PZQ51640.1"/>
    <property type="molecule type" value="Genomic_DNA"/>
</dbReference>
<dbReference type="NCBIfam" id="TIGR02216">
    <property type="entry name" value="phage_TIGR02216"/>
    <property type="match status" value="1"/>
</dbReference>
<sequence>MKRIDWPRLMRLGLVDLRLRPRDFWDLTPAELLLLAGHGAGQAALTRAGLATLAARFPDGAGAGHAEEEDG</sequence>
<accession>A0A2W5QJI9</accession>
<evidence type="ECO:0000313" key="1">
    <source>
        <dbReference type="EMBL" id="PZQ51640.1"/>
    </source>
</evidence>
<protein>
    <recommendedName>
        <fullName evidence="3">Phage tail assembly chaperone</fullName>
    </recommendedName>
</protein>
<dbReference type="AlphaFoldDB" id="A0A2W5QJI9"/>
<comment type="caution">
    <text evidence="1">The sequence shown here is derived from an EMBL/GenBank/DDBJ whole genome shotgun (WGS) entry which is preliminary data.</text>
</comment>
<evidence type="ECO:0008006" key="3">
    <source>
        <dbReference type="Google" id="ProtNLM"/>
    </source>
</evidence>
<name>A0A2W5QJI9_RHOSU</name>
<dbReference type="InterPro" id="IPR019056">
    <property type="entry name" value="Phage_TAC_6"/>
</dbReference>
<gene>
    <name evidence="1" type="ORF">DI556_05665</name>
</gene>
<evidence type="ECO:0000313" key="2">
    <source>
        <dbReference type="Proteomes" id="UP000249185"/>
    </source>
</evidence>
<dbReference type="Pfam" id="PF09550">
    <property type="entry name" value="Phage_TAC_6"/>
    <property type="match status" value="1"/>
</dbReference>
<dbReference type="Proteomes" id="UP000249185">
    <property type="component" value="Unassembled WGS sequence"/>
</dbReference>
<reference evidence="1 2" key="1">
    <citation type="submission" date="2017-08" db="EMBL/GenBank/DDBJ databases">
        <title>Infants hospitalized years apart are colonized by the same room-sourced microbial strains.</title>
        <authorList>
            <person name="Brooks B."/>
            <person name="Olm M.R."/>
            <person name="Firek B.A."/>
            <person name="Baker R."/>
            <person name="Thomas B.C."/>
            <person name="Morowitz M.J."/>
            <person name="Banfield J.F."/>
        </authorList>
    </citation>
    <scope>NUCLEOTIDE SEQUENCE [LARGE SCALE GENOMIC DNA]</scope>
    <source>
        <strain evidence="1">S2_005_002_R2_34</strain>
    </source>
</reference>